<dbReference type="EMBL" id="GECZ01029663">
    <property type="protein sequence ID" value="JAS40106.1"/>
    <property type="molecule type" value="Transcribed_RNA"/>
</dbReference>
<evidence type="ECO:0000313" key="3">
    <source>
        <dbReference type="EMBL" id="JAS40106.1"/>
    </source>
</evidence>
<feature type="region of interest" description="Disordered" evidence="1">
    <location>
        <begin position="87"/>
        <end position="139"/>
    </location>
</feature>
<evidence type="ECO:0000313" key="2">
    <source>
        <dbReference type="EMBL" id="JAS37977.1"/>
    </source>
</evidence>
<feature type="compositionally biased region" description="Basic and acidic residues" evidence="1">
    <location>
        <begin position="34"/>
        <end position="47"/>
    </location>
</feature>
<accession>A0A1B6EQB3</accession>
<organism evidence="3">
    <name type="scientific">Cuerna arida</name>
    <dbReference type="NCBI Taxonomy" id="1464854"/>
    <lineage>
        <taxon>Eukaryota</taxon>
        <taxon>Metazoa</taxon>
        <taxon>Ecdysozoa</taxon>
        <taxon>Arthropoda</taxon>
        <taxon>Hexapoda</taxon>
        <taxon>Insecta</taxon>
        <taxon>Pterygota</taxon>
        <taxon>Neoptera</taxon>
        <taxon>Paraneoptera</taxon>
        <taxon>Hemiptera</taxon>
        <taxon>Auchenorrhyncha</taxon>
        <taxon>Membracoidea</taxon>
        <taxon>Cicadellidae</taxon>
        <taxon>Cicadellinae</taxon>
        <taxon>Proconiini</taxon>
        <taxon>Cuerna</taxon>
    </lineage>
</organism>
<reference evidence="3" key="1">
    <citation type="submission" date="2015-11" db="EMBL/GenBank/DDBJ databases">
        <title>De novo transcriptome assembly of four potential Pierce s Disease insect vectors from Arizona vineyards.</title>
        <authorList>
            <person name="Tassone E.E."/>
        </authorList>
    </citation>
    <scope>NUCLEOTIDE SEQUENCE</scope>
</reference>
<name>A0A1B6EQB3_9HEMI</name>
<sequence>MMQQSSSKRRIKKWIFDKQQKGSTHTNRRQRYKSMGDLEVPRYKFSGDIEPGAVTSANNNGAAKGKKHSFSTTLQAEIDDLRQLQLGTKVSCESPPRNSRKERKQNSKTRKLANNSNPDSEKQKAGKNGGRKLSPALTSESPSFEFLAPSWINFKFNRQAILDALVY</sequence>
<feature type="region of interest" description="Disordered" evidence="1">
    <location>
        <begin position="1"/>
        <end position="70"/>
    </location>
</feature>
<evidence type="ECO:0000256" key="1">
    <source>
        <dbReference type="SAM" id="MobiDB-lite"/>
    </source>
</evidence>
<gene>
    <name evidence="3" type="ORF">g.27373</name>
    <name evidence="2" type="ORF">g.27375</name>
</gene>
<feature type="compositionally biased region" description="Basic residues" evidence="1">
    <location>
        <begin position="98"/>
        <end position="111"/>
    </location>
</feature>
<proteinExistence type="predicted"/>
<protein>
    <submittedName>
        <fullName evidence="3">Uncharacterized protein</fullName>
    </submittedName>
</protein>
<dbReference type="EMBL" id="GECZ01031792">
    <property type="protein sequence ID" value="JAS37977.1"/>
    <property type="molecule type" value="Transcribed_RNA"/>
</dbReference>
<dbReference type="AlphaFoldDB" id="A0A1B6EQB3"/>